<reference evidence="3" key="1">
    <citation type="submission" date="2021-08" db="EMBL/GenBank/DDBJ databases">
        <title>WGS assembly of Ceratopteris richardii.</title>
        <authorList>
            <person name="Marchant D.B."/>
            <person name="Chen G."/>
            <person name="Jenkins J."/>
            <person name="Shu S."/>
            <person name="Leebens-Mack J."/>
            <person name="Grimwood J."/>
            <person name="Schmutz J."/>
            <person name="Soltis P."/>
            <person name="Soltis D."/>
            <person name="Chen Z.-H."/>
        </authorList>
    </citation>
    <scope>NUCLEOTIDE SEQUENCE</scope>
    <source>
        <strain evidence="3">Whitten #5841</strain>
        <tissue evidence="3">Leaf</tissue>
    </source>
</reference>
<dbReference type="Gene3D" id="3.30.40.10">
    <property type="entry name" value="Zinc/RING finger domain, C3HC4 (zinc finger)"/>
    <property type="match status" value="1"/>
</dbReference>
<evidence type="ECO:0000313" key="4">
    <source>
        <dbReference type="Proteomes" id="UP000825935"/>
    </source>
</evidence>
<dbReference type="OrthoDB" id="1932262at2759"/>
<proteinExistence type="predicted"/>
<dbReference type="EMBL" id="CM035435">
    <property type="protein sequence ID" value="KAH7290248.1"/>
    <property type="molecule type" value="Genomic_DNA"/>
</dbReference>
<dbReference type="Proteomes" id="UP000825935">
    <property type="component" value="Chromosome 30"/>
</dbReference>
<evidence type="ECO:0000259" key="2">
    <source>
        <dbReference type="PROSITE" id="PS50089"/>
    </source>
</evidence>
<organism evidence="3 4">
    <name type="scientific">Ceratopteris richardii</name>
    <name type="common">Triangle waterfern</name>
    <dbReference type="NCBI Taxonomy" id="49495"/>
    <lineage>
        <taxon>Eukaryota</taxon>
        <taxon>Viridiplantae</taxon>
        <taxon>Streptophyta</taxon>
        <taxon>Embryophyta</taxon>
        <taxon>Tracheophyta</taxon>
        <taxon>Polypodiopsida</taxon>
        <taxon>Polypodiidae</taxon>
        <taxon>Polypodiales</taxon>
        <taxon>Pteridineae</taxon>
        <taxon>Pteridaceae</taxon>
        <taxon>Parkerioideae</taxon>
        <taxon>Ceratopteris</taxon>
    </lineage>
</organism>
<keyword evidence="1" id="KW-0862">Zinc</keyword>
<gene>
    <name evidence="3" type="ORF">KP509_30G038500</name>
</gene>
<dbReference type="InterPro" id="IPR013083">
    <property type="entry name" value="Znf_RING/FYVE/PHD"/>
</dbReference>
<sequence length="217" mass="24989">MEVPYARMTPEDRDVEDIADIGGICIIDFGLKLEKLRKRMREFSEGQLSAYLRFSEDMHSTNDSSRRREILIDYLRQLAQSANVFADKAMRTLVKLQDFCISKIEHDGERQFMEVSSALSQEVDQLSYILQQCNFERLVSEGETRRKLEQDKVAFEASTREELVKCRICKQNTRNAVILPCMHAQFCNECLEAKSTGNNKNCSICGGHIRSILNYIA</sequence>
<dbReference type="Pfam" id="PF13920">
    <property type="entry name" value="zf-C3HC4_3"/>
    <property type="match status" value="1"/>
</dbReference>
<dbReference type="AlphaFoldDB" id="A0A8T2R3F0"/>
<comment type="caution">
    <text evidence="3">The sequence shown here is derived from an EMBL/GenBank/DDBJ whole genome shotgun (WGS) entry which is preliminary data.</text>
</comment>
<keyword evidence="4" id="KW-1185">Reference proteome</keyword>
<dbReference type="InterPro" id="IPR001841">
    <property type="entry name" value="Znf_RING"/>
</dbReference>
<keyword evidence="1" id="KW-0863">Zinc-finger</keyword>
<dbReference type="PROSITE" id="PS50089">
    <property type="entry name" value="ZF_RING_2"/>
    <property type="match status" value="1"/>
</dbReference>
<feature type="domain" description="RING-type" evidence="2">
    <location>
        <begin position="166"/>
        <end position="205"/>
    </location>
</feature>
<dbReference type="SUPFAM" id="SSF57850">
    <property type="entry name" value="RING/U-box"/>
    <property type="match status" value="1"/>
</dbReference>
<dbReference type="GO" id="GO:0008270">
    <property type="term" value="F:zinc ion binding"/>
    <property type="evidence" value="ECO:0007669"/>
    <property type="project" value="UniProtKB-KW"/>
</dbReference>
<keyword evidence="1" id="KW-0479">Metal-binding</keyword>
<accession>A0A8T2R3F0</accession>
<name>A0A8T2R3F0_CERRI</name>
<protein>
    <recommendedName>
        <fullName evidence="2">RING-type domain-containing protein</fullName>
    </recommendedName>
</protein>
<evidence type="ECO:0000313" key="3">
    <source>
        <dbReference type="EMBL" id="KAH7290248.1"/>
    </source>
</evidence>
<evidence type="ECO:0000256" key="1">
    <source>
        <dbReference type="PROSITE-ProRule" id="PRU00175"/>
    </source>
</evidence>
<dbReference type="SMART" id="SM00184">
    <property type="entry name" value="RING"/>
    <property type="match status" value="1"/>
</dbReference>